<evidence type="ECO:0000313" key="7">
    <source>
        <dbReference type="Proteomes" id="UP000721415"/>
    </source>
</evidence>
<proteinExistence type="predicted"/>
<dbReference type="InterPro" id="IPR023064">
    <property type="entry name" value="D-ribose_pyranase"/>
</dbReference>
<name>A0ABS0LQC3_9LACT</name>
<dbReference type="InterPro" id="IPR007721">
    <property type="entry name" value="RbsD_FucU"/>
</dbReference>
<keyword evidence="7" id="KW-1185">Reference proteome</keyword>
<dbReference type="InterPro" id="IPR023750">
    <property type="entry name" value="RbsD-like_sf"/>
</dbReference>
<comment type="catalytic activity">
    <reaction evidence="1">
        <text>beta-D-ribopyranose = beta-D-ribofuranose</text>
        <dbReference type="Rhea" id="RHEA:25432"/>
        <dbReference type="ChEBI" id="CHEBI:27476"/>
        <dbReference type="ChEBI" id="CHEBI:47002"/>
        <dbReference type="EC" id="5.4.99.62"/>
    </reaction>
</comment>
<dbReference type="SUPFAM" id="SSF102546">
    <property type="entry name" value="RbsD-like"/>
    <property type="match status" value="1"/>
</dbReference>
<dbReference type="EMBL" id="JACBXQ010000003">
    <property type="protein sequence ID" value="MBG9986366.1"/>
    <property type="molecule type" value="Genomic_DNA"/>
</dbReference>
<dbReference type="PANTHER" id="PTHR37831:SF1">
    <property type="entry name" value="D-RIBOSE PYRANASE"/>
    <property type="match status" value="1"/>
</dbReference>
<organism evidence="6 7">
    <name type="scientific">Facklamia lactis</name>
    <dbReference type="NCBI Taxonomy" id="2749967"/>
    <lineage>
        <taxon>Bacteria</taxon>
        <taxon>Bacillati</taxon>
        <taxon>Bacillota</taxon>
        <taxon>Bacilli</taxon>
        <taxon>Lactobacillales</taxon>
        <taxon>Aerococcaceae</taxon>
        <taxon>Facklamia</taxon>
    </lineage>
</organism>
<evidence type="ECO:0000256" key="1">
    <source>
        <dbReference type="ARBA" id="ARBA00000223"/>
    </source>
</evidence>
<sequence length="132" mass="14755">MIKKGIFHPQLLKLLGEVRHMDTIIIGDAGLPVPEGVTRIDLGWIENEPRFHKVLEEIVKVLVIEKATFANEAKDISPDFLQKSISILPEGLEIDYIPHVDLKEQSKQSKAIILSGEFTGYTNIIITCGCAY</sequence>
<dbReference type="Gene3D" id="3.40.1650.10">
    <property type="entry name" value="RbsD-like domain"/>
    <property type="match status" value="1"/>
</dbReference>
<gene>
    <name evidence="6" type="primary">rbsD</name>
    <name evidence="6" type="ORF">HZY91_05595</name>
</gene>
<dbReference type="Pfam" id="PF05025">
    <property type="entry name" value="RbsD_FucU"/>
    <property type="match status" value="1"/>
</dbReference>
<dbReference type="GO" id="GO:0062193">
    <property type="term" value="F:D-ribose pyranase activity"/>
    <property type="evidence" value="ECO:0007669"/>
    <property type="project" value="UniProtKB-EC"/>
</dbReference>
<dbReference type="Proteomes" id="UP000721415">
    <property type="component" value="Unassembled WGS sequence"/>
</dbReference>
<keyword evidence="5" id="KW-0119">Carbohydrate metabolism</keyword>
<dbReference type="RefSeq" id="WP_197115291.1">
    <property type="nucleotide sequence ID" value="NZ_JACBXQ010000003.1"/>
</dbReference>
<dbReference type="PANTHER" id="PTHR37831">
    <property type="entry name" value="D-RIBOSE PYRANASE"/>
    <property type="match status" value="1"/>
</dbReference>
<keyword evidence="4 6" id="KW-0413">Isomerase</keyword>
<keyword evidence="3" id="KW-0963">Cytoplasm</keyword>
<evidence type="ECO:0000256" key="2">
    <source>
        <dbReference type="ARBA" id="ARBA00012862"/>
    </source>
</evidence>
<reference evidence="6 7" key="1">
    <citation type="submission" date="2020-07" db="EMBL/GenBank/DDBJ databases">
        <title>Facklamia lactis sp. nov., isolated from raw milk.</title>
        <authorList>
            <person name="Doll E.V."/>
            <person name="Huptas C."/>
            <person name="Staib L."/>
            <person name="Wenning M."/>
            <person name="Scherer S."/>
        </authorList>
    </citation>
    <scope>NUCLEOTIDE SEQUENCE [LARGE SCALE GENOMIC DNA]</scope>
    <source>
        <strain evidence="6 7">DSM 111018</strain>
    </source>
</reference>
<dbReference type="NCBIfam" id="NF008761">
    <property type="entry name" value="PRK11797.1"/>
    <property type="match status" value="1"/>
</dbReference>
<protein>
    <recommendedName>
        <fullName evidence="2">D-ribose pyranase</fullName>
        <ecNumber evidence="2">5.4.99.62</ecNumber>
    </recommendedName>
</protein>
<evidence type="ECO:0000256" key="3">
    <source>
        <dbReference type="ARBA" id="ARBA00022490"/>
    </source>
</evidence>
<evidence type="ECO:0000256" key="4">
    <source>
        <dbReference type="ARBA" id="ARBA00023235"/>
    </source>
</evidence>
<comment type="caution">
    <text evidence="6">The sequence shown here is derived from an EMBL/GenBank/DDBJ whole genome shotgun (WGS) entry which is preliminary data.</text>
</comment>
<evidence type="ECO:0000313" key="6">
    <source>
        <dbReference type="EMBL" id="MBG9986366.1"/>
    </source>
</evidence>
<evidence type="ECO:0000256" key="5">
    <source>
        <dbReference type="ARBA" id="ARBA00023277"/>
    </source>
</evidence>
<accession>A0ABS0LQC3</accession>
<dbReference type="EC" id="5.4.99.62" evidence="2"/>